<dbReference type="Proteomes" id="UP000599312">
    <property type="component" value="Unassembled WGS sequence"/>
</dbReference>
<dbReference type="Pfam" id="PF02417">
    <property type="entry name" value="Chromate_transp"/>
    <property type="match status" value="1"/>
</dbReference>
<keyword evidence="10" id="KW-1185">Reference proteome</keyword>
<dbReference type="PANTHER" id="PTHR43663">
    <property type="entry name" value="CHROMATE TRANSPORT PROTEIN-RELATED"/>
    <property type="match status" value="1"/>
</dbReference>
<comment type="caution">
    <text evidence="9">The sequence shown here is derived from an EMBL/GenBank/DDBJ whole genome shotgun (WGS) entry which is preliminary data.</text>
</comment>
<dbReference type="EMBL" id="JADQDO010000012">
    <property type="protein sequence ID" value="MBF9235375.1"/>
    <property type="molecule type" value="Genomic_DNA"/>
</dbReference>
<evidence type="ECO:0000256" key="5">
    <source>
        <dbReference type="ARBA" id="ARBA00022989"/>
    </source>
</evidence>
<dbReference type="GO" id="GO:0005886">
    <property type="term" value="C:plasma membrane"/>
    <property type="evidence" value="ECO:0007669"/>
    <property type="project" value="UniProtKB-SubCell"/>
</dbReference>
<evidence type="ECO:0000313" key="9">
    <source>
        <dbReference type="EMBL" id="MBF9235375.1"/>
    </source>
</evidence>
<feature type="compositionally biased region" description="Low complexity" evidence="7">
    <location>
        <begin position="11"/>
        <end position="23"/>
    </location>
</feature>
<proteinExistence type="inferred from homology"/>
<evidence type="ECO:0000256" key="6">
    <source>
        <dbReference type="ARBA" id="ARBA00023136"/>
    </source>
</evidence>
<reference evidence="9" key="1">
    <citation type="submission" date="2020-11" db="EMBL/GenBank/DDBJ databases">
        <authorList>
            <person name="Kim M.K."/>
        </authorList>
    </citation>
    <scope>NUCLEOTIDE SEQUENCE</scope>
    <source>
        <strain evidence="9">BT350</strain>
    </source>
</reference>
<evidence type="ECO:0000256" key="4">
    <source>
        <dbReference type="ARBA" id="ARBA00022692"/>
    </source>
</evidence>
<dbReference type="RefSeq" id="WP_196273361.1">
    <property type="nucleotide sequence ID" value="NZ_JADQDO010000012.1"/>
</dbReference>
<keyword evidence="3" id="KW-1003">Cell membrane</keyword>
<evidence type="ECO:0000256" key="2">
    <source>
        <dbReference type="ARBA" id="ARBA00005262"/>
    </source>
</evidence>
<name>A0A931BX06_9HYPH</name>
<keyword evidence="5 8" id="KW-1133">Transmembrane helix</keyword>
<evidence type="ECO:0000256" key="1">
    <source>
        <dbReference type="ARBA" id="ARBA00004651"/>
    </source>
</evidence>
<feature type="transmembrane region" description="Helical" evidence="8">
    <location>
        <begin position="101"/>
        <end position="123"/>
    </location>
</feature>
<dbReference type="InterPro" id="IPR003370">
    <property type="entry name" value="Chromate_transpt"/>
</dbReference>
<feature type="transmembrane region" description="Helical" evidence="8">
    <location>
        <begin position="33"/>
        <end position="54"/>
    </location>
</feature>
<feature type="transmembrane region" description="Helical" evidence="8">
    <location>
        <begin position="135"/>
        <end position="155"/>
    </location>
</feature>
<comment type="subcellular location">
    <subcellularLocation>
        <location evidence="1">Cell membrane</location>
        <topology evidence="1">Multi-pass membrane protein</topology>
    </subcellularLocation>
</comment>
<protein>
    <submittedName>
        <fullName evidence="9">Chromate transporter</fullName>
    </submittedName>
</protein>
<comment type="similarity">
    <text evidence="2">Belongs to the chromate ion transporter (CHR) (TC 2.A.51) family.</text>
</comment>
<dbReference type="InterPro" id="IPR052518">
    <property type="entry name" value="CHR_Transporter"/>
</dbReference>
<feature type="region of interest" description="Disordered" evidence="7">
    <location>
        <begin position="1"/>
        <end position="23"/>
    </location>
</feature>
<dbReference type="AlphaFoldDB" id="A0A931BX06"/>
<gene>
    <name evidence="9" type="ORF">I2H38_18590</name>
</gene>
<dbReference type="PANTHER" id="PTHR43663:SF1">
    <property type="entry name" value="CHROMATE TRANSPORTER"/>
    <property type="match status" value="1"/>
</dbReference>
<organism evidence="9 10">
    <name type="scientific">Microvirga alba</name>
    <dbReference type="NCBI Taxonomy" id="2791025"/>
    <lineage>
        <taxon>Bacteria</taxon>
        <taxon>Pseudomonadati</taxon>
        <taxon>Pseudomonadota</taxon>
        <taxon>Alphaproteobacteria</taxon>
        <taxon>Hyphomicrobiales</taxon>
        <taxon>Methylobacteriaceae</taxon>
        <taxon>Microvirga</taxon>
    </lineage>
</organism>
<accession>A0A931BX06</accession>
<evidence type="ECO:0000313" key="10">
    <source>
        <dbReference type="Proteomes" id="UP000599312"/>
    </source>
</evidence>
<sequence length="201" mass="20848">MPSDNGGSPDALPEPGSASASSPSTVPPSLAKLFLLCFRIGLVSFGGGLTSWFYREFVLLRGWMSDDDFASLQAISQMLPGPNVANLAICIGDQLRGTAGALTCLVGFVVGPFFVVIAVSVLFESVANNGLVQAASNGVAFTALGLMMILCIRGIKRAMRFPSSVGVVTTTAVAVGVLNWPLIPVVIGMAAIGVGMAWRRL</sequence>
<evidence type="ECO:0000256" key="7">
    <source>
        <dbReference type="SAM" id="MobiDB-lite"/>
    </source>
</evidence>
<evidence type="ECO:0000256" key="8">
    <source>
        <dbReference type="SAM" id="Phobius"/>
    </source>
</evidence>
<feature type="transmembrane region" description="Helical" evidence="8">
    <location>
        <begin position="167"/>
        <end position="198"/>
    </location>
</feature>
<keyword evidence="4 8" id="KW-0812">Transmembrane</keyword>
<dbReference type="GO" id="GO:0015109">
    <property type="term" value="F:chromate transmembrane transporter activity"/>
    <property type="evidence" value="ECO:0007669"/>
    <property type="project" value="InterPro"/>
</dbReference>
<evidence type="ECO:0000256" key="3">
    <source>
        <dbReference type="ARBA" id="ARBA00022475"/>
    </source>
</evidence>
<keyword evidence="6 8" id="KW-0472">Membrane</keyword>